<evidence type="ECO:0000313" key="2">
    <source>
        <dbReference type="EMBL" id="UPT20805.1"/>
    </source>
</evidence>
<dbReference type="CDD" id="cd02440">
    <property type="entry name" value="AdoMet_MTases"/>
    <property type="match status" value="1"/>
</dbReference>
<dbReference type="RefSeq" id="WP_248593087.1">
    <property type="nucleotide sequence ID" value="NZ_BAABEB010000027.1"/>
</dbReference>
<dbReference type="EMBL" id="CP051627">
    <property type="protein sequence ID" value="UPT20805.1"/>
    <property type="molecule type" value="Genomic_DNA"/>
</dbReference>
<gene>
    <name evidence="2" type="ORF">FOF52_07400</name>
</gene>
<accession>A0ABY4KZD8</accession>
<sequence length="242" mass="27097">MYTADLAEVYHLIYTGRGKDYATEARTVEKLVRAHSPEADSLLDVACGTGAHLAAFQSRFSRVEGLEFSPDMIAEARSRRPGITISRGDMRDFDLGRRFDTVICMASSIAYLRSTGELGQTVAAMARHLRPGGVIVLEPWVFPENFIPGYVAADIARDGDRTVARVSHSHRRGRKVPMVVHYIVADAQTGIRHFTDTHTLRLFEQSEYESAFDRAGCDVHYERDARFPLGLFIGHARVPNER</sequence>
<dbReference type="SUPFAM" id="SSF53335">
    <property type="entry name" value="S-adenosyl-L-methionine-dependent methyltransferases"/>
    <property type="match status" value="1"/>
</dbReference>
<keyword evidence="2" id="KW-0808">Transferase</keyword>
<organism evidence="2 3">
    <name type="scientific">Thermobifida alba</name>
    <name type="common">Thermomonospora alba</name>
    <dbReference type="NCBI Taxonomy" id="53522"/>
    <lineage>
        <taxon>Bacteria</taxon>
        <taxon>Bacillati</taxon>
        <taxon>Actinomycetota</taxon>
        <taxon>Actinomycetes</taxon>
        <taxon>Streptosporangiales</taxon>
        <taxon>Nocardiopsidaceae</taxon>
        <taxon>Thermobifida</taxon>
    </lineage>
</organism>
<name>A0ABY4KZD8_THEAE</name>
<dbReference type="Proteomes" id="UP000832041">
    <property type="component" value="Chromosome"/>
</dbReference>
<keyword evidence="3" id="KW-1185">Reference proteome</keyword>
<dbReference type="Gene3D" id="2.20.130.10">
    <property type="entry name" value="CAC2371-like domains"/>
    <property type="match status" value="1"/>
</dbReference>
<dbReference type="InterPro" id="IPR050508">
    <property type="entry name" value="Methyltransf_Superfamily"/>
</dbReference>
<dbReference type="Pfam" id="PF13649">
    <property type="entry name" value="Methyltransf_25"/>
    <property type="match status" value="1"/>
</dbReference>
<proteinExistence type="predicted"/>
<protein>
    <submittedName>
        <fullName evidence="2">Class I SAM-dependent methyltransferase</fullName>
    </submittedName>
</protein>
<evidence type="ECO:0000313" key="3">
    <source>
        <dbReference type="Proteomes" id="UP000832041"/>
    </source>
</evidence>
<evidence type="ECO:0000259" key="1">
    <source>
        <dbReference type="Pfam" id="PF13649"/>
    </source>
</evidence>
<dbReference type="GO" id="GO:0032259">
    <property type="term" value="P:methylation"/>
    <property type="evidence" value="ECO:0007669"/>
    <property type="project" value="UniProtKB-KW"/>
</dbReference>
<dbReference type="Gene3D" id="3.40.50.150">
    <property type="entry name" value="Vaccinia Virus protein VP39"/>
    <property type="match status" value="1"/>
</dbReference>
<dbReference type="PANTHER" id="PTHR42912">
    <property type="entry name" value="METHYLTRANSFERASE"/>
    <property type="match status" value="1"/>
</dbReference>
<dbReference type="GO" id="GO:0008168">
    <property type="term" value="F:methyltransferase activity"/>
    <property type="evidence" value="ECO:0007669"/>
    <property type="project" value="UniProtKB-KW"/>
</dbReference>
<keyword evidence="2" id="KW-0489">Methyltransferase</keyword>
<dbReference type="InterPro" id="IPR029063">
    <property type="entry name" value="SAM-dependent_MTases_sf"/>
</dbReference>
<dbReference type="InterPro" id="IPR041698">
    <property type="entry name" value="Methyltransf_25"/>
</dbReference>
<feature type="domain" description="Methyltransferase" evidence="1">
    <location>
        <begin position="43"/>
        <end position="133"/>
    </location>
</feature>
<reference evidence="2 3" key="1">
    <citation type="submission" date="2020-04" db="EMBL/GenBank/DDBJ databases">
        <title>Thermobifida alba genome sequencing and assembly.</title>
        <authorList>
            <person name="Luzics S."/>
            <person name="Horvath B."/>
            <person name="Nagy I."/>
            <person name="Toth A."/>
            <person name="Nagy I."/>
            <person name="Kukolya J."/>
        </authorList>
    </citation>
    <scope>NUCLEOTIDE SEQUENCE [LARGE SCALE GENOMIC DNA]</scope>
    <source>
        <strain evidence="2 3">DSM 43795</strain>
    </source>
</reference>